<dbReference type="SUPFAM" id="SSF158472">
    <property type="entry name" value="HAMP domain-like"/>
    <property type="match status" value="1"/>
</dbReference>
<sequence>MGPGLRGGAVPGGGFGGGAFGSGSLPRGGGSLTPSVRRLDVSPRAGDVPGSPLRPQPRVQLSGAEEPHNAPDLADAARPGRDAEARSLPGEPGRASQHSMEPAFGGTSASPADARTREDISRPEGRPASARTPSSFADWSAIDASQDAAPRSRAESAKPRAGGSDSSGPEKGTVAADARSSPGLRRGSADPWAAIRNPRADDDTRTSQAGMTPRAGSGAGDPSTANDVRRIDPVPRAVTPGTAAAATAAVATSAARTSDLSDEPSVSPSGAGDPPSRIAAPAPVRPALPPPPPTPSVTAGGDSGVATSRGLFGLAPAPFVQGDFVAGVRLASGDWAVVQPTPEPFPNAWQRRVLLWFAIAAALVAPFGWLFSRRLVRPLSEFATAAERLGRDPHAVVLELEGPAEVGRAAHAFNRMQSRLRSFVDDRTAMIGAISHDLRTPLTRMRFRIEDLDDAAREGMLQEVDEMEHMINAVLAFIRDASEPGSREKLDLRTIVEDVVEDALFVGQAVELQHAEPAPVEVDAIGMRRLLGNLVENAVKYGERAEVRLFTDQQDAVAEVRDSGPGLSDAELERVFDPFYRSPSARASDKSGTGLGLAVCRSIARAHGGDVQLTRGDRGLVAQVRVPLAFEAVGV</sequence>
<evidence type="ECO:0000256" key="13">
    <source>
        <dbReference type="ARBA" id="ARBA00023012"/>
    </source>
</evidence>
<feature type="compositionally biased region" description="Low complexity" evidence="15">
    <location>
        <begin position="235"/>
        <end position="258"/>
    </location>
</feature>
<dbReference type="SUPFAM" id="SSF47384">
    <property type="entry name" value="Homodimeric domain of signal transducing histidine kinase"/>
    <property type="match status" value="1"/>
</dbReference>
<evidence type="ECO:0000256" key="6">
    <source>
        <dbReference type="ARBA" id="ARBA00022553"/>
    </source>
</evidence>
<dbReference type="Gene3D" id="3.30.565.10">
    <property type="entry name" value="Histidine kinase-like ATPase, C-terminal domain"/>
    <property type="match status" value="1"/>
</dbReference>
<feature type="domain" description="Histidine kinase" evidence="16">
    <location>
        <begin position="433"/>
        <end position="630"/>
    </location>
</feature>
<evidence type="ECO:0000256" key="1">
    <source>
        <dbReference type="ARBA" id="ARBA00000085"/>
    </source>
</evidence>
<proteinExistence type="predicted"/>
<evidence type="ECO:0000259" key="17">
    <source>
        <dbReference type="PROSITE" id="PS50885"/>
    </source>
</evidence>
<dbReference type="PRINTS" id="PR00344">
    <property type="entry name" value="BCTRLSENSOR"/>
</dbReference>
<dbReference type="Gene3D" id="1.10.287.130">
    <property type="match status" value="1"/>
</dbReference>
<dbReference type="PANTHER" id="PTHR44936">
    <property type="entry name" value="SENSOR PROTEIN CREC"/>
    <property type="match status" value="1"/>
</dbReference>
<keyword evidence="8" id="KW-0812">Transmembrane</keyword>
<keyword evidence="19" id="KW-1185">Reference proteome</keyword>
<dbReference type="GO" id="GO:0000155">
    <property type="term" value="F:phosphorelay sensor kinase activity"/>
    <property type="evidence" value="ECO:0007669"/>
    <property type="project" value="InterPro"/>
</dbReference>
<evidence type="ECO:0000256" key="14">
    <source>
        <dbReference type="ARBA" id="ARBA00023136"/>
    </source>
</evidence>
<dbReference type="SMART" id="SM00304">
    <property type="entry name" value="HAMP"/>
    <property type="match status" value="1"/>
</dbReference>
<evidence type="ECO:0000256" key="3">
    <source>
        <dbReference type="ARBA" id="ARBA00012438"/>
    </source>
</evidence>
<keyword evidence="4" id="KW-1003">Cell membrane</keyword>
<dbReference type="SUPFAM" id="SSF55874">
    <property type="entry name" value="ATPase domain of HSP90 chaperone/DNA topoisomerase II/histidine kinase"/>
    <property type="match status" value="1"/>
</dbReference>
<evidence type="ECO:0000256" key="5">
    <source>
        <dbReference type="ARBA" id="ARBA00022519"/>
    </source>
</evidence>
<dbReference type="EC" id="2.7.13.3" evidence="3"/>
<keyword evidence="13" id="KW-0902">Two-component regulatory system</keyword>
<dbReference type="InterPro" id="IPR003594">
    <property type="entry name" value="HATPase_dom"/>
</dbReference>
<dbReference type="GO" id="GO:0005886">
    <property type="term" value="C:plasma membrane"/>
    <property type="evidence" value="ECO:0007669"/>
    <property type="project" value="UniProtKB-SubCell"/>
</dbReference>
<comment type="catalytic activity">
    <reaction evidence="1">
        <text>ATP + protein L-histidine = ADP + protein N-phospho-L-histidine.</text>
        <dbReference type="EC" id="2.7.13.3"/>
    </reaction>
</comment>
<dbReference type="PROSITE" id="PS50109">
    <property type="entry name" value="HIS_KIN"/>
    <property type="match status" value="1"/>
</dbReference>
<dbReference type="AlphaFoldDB" id="A0A7Y6NRD0"/>
<evidence type="ECO:0000313" key="18">
    <source>
        <dbReference type="EMBL" id="NUZ07884.1"/>
    </source>
</evidence>
<dbReference type="CDD" id="cd00075">
    <property type="entry name" value="HATPase"/>
    <property type="match status" value="1"/>
</dbReference>
<name>A0A7Y6NRD0_9BURK</name>
<gene>
    <name evidence="18" type="ORF">HQN59_19135</name>
</gene>
<feature type="region of interest" description="Disordered" evidence="15">
    <location>
        <begin position="1"/>
        <end position="303"/>
    </location>
</feature>
<evidence type="ECO:0000256" key="9">
    <source>
        <dbReference type="ARBA" id="ARBA00022741"/>
    </source>
</evidence>
<dbReference type="Pfam" id="PF02518">
    <property type="entry name" value="HATPase_c"/>
    <property type="match status" value="1"/>
</dbReference>
<keyword evidence="6" id="KW-0597">Phosphoprotein</keyword>
<dbReference type="InterPro" id="IPR036097">
    <property type="entry name" value="HisK_dim/P_sf"/>
</dbReference>
<dbReference type="EMBL" id="JABWMJ010000009">
    <property type="protein sequence ID" value="NUZ07884.1"/>
    <property type="molecule type" value="Genomic_DNA"/>
</dbReference>
<evidence type="ECO:0000256" key="10">
    <source>
        <dbReference type="ARBA" id="ARBA00022777"/>
    </source>
</evidence>
<keyword evidence="12" id="KW-1133">Transmembrane helix</keyword>
<dbReference type="PROSITE" id="PS50885">
    <property type="entry name" value="HAMP"/>
    <property type="match status" value="1"/>
</dbReference>
<keyword evidence="11" id="KW-0067">ATP-binding</keyword>
<feature type="compositionally biased region" description="Basic and acidic residues" evidence="15">
    <location>
        <begin position="114"/>
        <end position="125"/>
    </location>
</feature>
<feature type="compositionally biased region" description="Gly residues" evidence="15">
    <location>
        <begin position="1"/>
        <end position="31"/>
    </location>
</feature>
<evidence type="ECO:0000259" key="16">
    <source>
        <dbReference type="PROSITE" id="PS50109"/>
    </source>
</evidence>
<dbReference type="Pfam" id="PF00672">
    <property type="entry name" value="HAMP"/>
    <property type="match status" value="1"/>
</dbReference>
<keyword evidence="10" id="KW-0418">Kinase</keyword>
<evidence type="ECO:0000256" key="11">
    <source>
        <dbReference type="ARBA" id="ARBA00022840"/>
    </source>
</evidence>
<dbReference type="GO" id="GO:0005524">
    <property type="term" value="F:ATP binding"/>
    <property type="evidence" value="ECO:0007669"/>
    <property type="project" value="UniProtKB-KW"/>
</dbReference>
<evidence type="ECO:0000313" key="19">
    <source>
        <dbReference type="Proteomes" id="UP000529637"/>
    </source>
</evidence>
<comment type="caution">
    <text evidence="18">The sequence shown here is derived from an EMBL/GenBank/DDBJ whole genome shotgun (WGS) entry which is preliminary data.</text>
</comment>
<accession>A0A7Y6NRD0</accession>
<dbReference type="InterPro" id="IPR005467">
    <property type="entry name" value="His_kinase_dom"/>
</dbReference>
<dbReference type="InterPro" id="IPR003661">
    <property type="entry name" value="HisK_dim/P_dom"/>
</dbReference>
<keyword evidence="5" id="KW-0997">Cell inner membrane</keyword>
<keyword evidence="7" id="KW-0808">Transferase</keyword>
<dbReference type="Proteomes" id="UP000529637">
    <property type="component" value="Unassembled WGS sequence"/>
</dbReference>
<dbReference type="InterPro" id="IPR036890">
    <property type="entry name" value="HATPase_C_sf"/>
</dbReference>
<evidence type="ECO:0000256" key="7">
    <source>
        <dbReference type="ARBA" id="ARBA00022679"/>
    </source>
</evidence>
<comment type="subcellular location">
    <subcellularLocation>
        <location evidence="2">Cell inner membrane</location>
        <topology evidence="2">Multi-pass membrane protein</topology>
    </subcellularLocation>
</comment>
<evidence type="ECO:0000256" key="8">
    <source>
        <dbReference type="ARBA" id="ARBA00022692"/>
    </source>
</evidence>
<dbReference type="InterPro" id="IPR050980">
    <property type="entry name" value="2C_sensor_his_kinase"/>
</dbReference>
<dbReference type="SMART" id="SM00388">
    <property type="entry name" value="HisKA"/>
    <property type="match status" value="1"/>
</dbReference>
<dbReference type="InterPro" id="IPR003660">
    <property type="entry name" value="HAMP_dom"/>
</dbReference>
<keyword evidence="14" id="KW-0472">Membrane</keyword>
<dbReference type="Gene3D" id="6.10.340.10">
    <property type="match status" value="1"/>
</dbReference>
<protein>
    <recommendedName>
        <fullName evidence="3">histidine kinase</fullName>
        <ecNumber evidence="3">2.7.13.3</ecNumber>
    </recommendedName>
</protein>
<feature type="domain" description="HAMP" evidence="17">
    <location>
        <begin position="373"/>
        <end position="425"/>
    </location>
</feature>
<dbReference type="Pfam" id="PF00512">
    <property type="entry name" value="HisKA"/>
    <property type="match status" value="1"/>
</dbReference>
<organism evidence="18 19">
    <name type="scientific">Piscinibacter koreensis</name>
    <dbReference type="NCBI Taxonomy" id="2742824"/>
    <lineage>
        <taxon>Bacteria</taxon>
        <taxon>Pseudomonadati</taxon>
        <taxon>Pseudomonadota</taxon>
        <taxon>Betaproteobacteria</taxon>
        <taxon>Burkholderiales</taxon>
        <taxon>Sphaerotilaceae</taxon>
        <taxon>Piscinibacter</taxon>
    </lineage>
</organism>
<dbReference type="InterPro" id="IPR004358">
    <property type="entry name" value="Sig_transdc_His_kin-like_C"/>
</dbReference>
<dbReference type="PANTHER" id="PTHR44936:SF5">
    <property type="entry name" value="SENSOR HISTIDINE KINASE ENVZ"/>
    <property type="match status" value="1"/>
</dbReference>
<keyword evidence="9" id="KW-0547">Nucleotide-binding</keyword>
<evidence type="ECO:0000256" key="12">
    <source>
        <dbReference type="ARBA" id="ARBA00022989"/>
    </source>
</evidence>
<reference evidence="18 19" key="1">
    <citation type="submission" date="2020-06" db="EMBL/GenBank/DDBJ databases">
        <title>Schlegella sp. ID0723 isolated from air conditioner.</title>
        <authorList>
            <person name="Kim D.Y."/>
            <person name="Kim D.-U."/>
        </authorList>
    </citation>
    <scope>NUCLEOTIDE SEQUENCE [LARGE SCALE GENOMIC DNA]</scope>
    <source>
        <strain evidence="18 19">ID0723</strain>
    </source>
</reference>
<dbReference type="CDD" id="cd00082">
    <property type="entry name" value="HisKA"/>
    <property type="match status" value="1"/>
</dbReference>
<evidence type="ECO:0000256" key="15">
    <source>
        <dbReference type="SAM" id="MobiDB-lite"/>
    </source>
</evidence>
<dbReference type="CDD" id="cd06225">
    <property type="entry name" value="HAMP"/>
    <property type="match status" value="1"/>
</dbReference>
<feature type="compositionally biased region" description="Pro residues" evidence="15">
    <location>
        <begin position="283"/>
        <end position="295"/>
    </location>
</feature>
<dbReference type="SMART" id="SM00387">
    <property type="entry name" value="HATPase_c"/>
    <property type="match status" value="1"/>
</dbReference>
<evidence type="ECO:0000256" key="4">
    <source>
        <dbReference type="ARBA" id="ARBA00022475"/>
    </source>
</evidence>
<evidence type="ECO:0000256" key="2">
    <source>
        <dbReference type="ARBA" id="ARBA00004429"/>
    </source>
</evidence>